<gene>
    <name evidence="3" type="ORF">HF690_06275</name>
</gene>
<proteinExistence type="inferred from homology"/>
<comment type="similarity">
    <text evidence="1">Belongs to the YciI family.</text>
</comment>
<dbReference type="Gene3D" id="3.30.70.1060">
    <property type="entry name" value="Dimeric alpha+beta barrel"/>
    <property type="match status" value="1"/>
</dbReference>
<dbReference type="PANTHER" id="PTHR33606">
    <property type="entry name" value="PROTEIN YCII"/>
    <property type="match status" value="1"/>
</dbReference>
<name>A0A846ZL79_9GAMM</name>
<feature type="domain" description="YCII-related" evidence="2">
    <location>
        <begin position="6"/>
        <end position="87"/>
    </location>
</feature>
<keyword evidence="4" id="KW-1185">Reference proteome</keyword>
<evidence type="ECO:0000313" key="4">
    <source>
        <dbReference type="Proteomes" id="UP000541636"/>
    </source>
</evidence>
<sequence>MPATFILLYRYTDDVARQDAVRPAHLAHLRRLVDAGTLVASGPWGSGEVRGGLLIMHADDLAAVQTIAERDPFMIEGVVATHEIREWLPLLGPAASALAVAKTAAS</sequence>
<dbReference type="InterPro" id="IPR005545">
    <property type="entry name" value="YCII"/>
</dbReference>
<dbReference type="Pfam" id="PF03795">
    <property type="entry name" value="YCII"/>
    <property type="match status" value="1"/>
</dbReference>
<evidence type="ECO:0000313" key="3">
    <source>
        <dbReference type="EMBL" id="NKZ38562.1"/>
    </source>
</evidence>
<dbReference type="EMBL" id="JAAZQD010000002">
    <property type="protein sequence ID" value="NKZ38562.1"/>
    <property type="molecule type" value="Genomic_DNA"/>
</dbReference>
<reference evidence="3 4" key="1">
    <citation type="journal article" date="2017" name="Int. J. Syst. Evol. Microbiol.">
        <title>Oleiagrimonas citrea sp. nov., a marine bacterium isolated from tidal flat sediment and emended description of the genus Oleiagrimonas Fang et al. 2015 and Oleiagrimonas soli.</title>
        <authorList>
            <person name="Yang S.H."/>
            <person name="Seo H.S."/>
            <person name="Seong C.N."/>
            <person name="Kwon K.K."/>
        </authorList>
    </citation>
    <scope>NUCLEOTIDE SEQUENCE [LARGE SCALE GENOMIC DNA]</scope>
    <source>
        <strain evidence="3 4">MEBiC09124</strain>
    </source>
</reference>
<organism evidence="3 4">
    <name type="scientific">Oleiagrimonas citrea</name>
    <dbReference type="NCBI Taxonomy" id="1665687"/>
    <lineage>
        <taxon>Bacteria</taxon>
        <taxon>Pseudomonadati</taxon>
        <taxon>Pseudomonadota</taxon>
        <taxon>Gammaproteobacteria</taxon>
        <taxon>Lysobacterales</taxon>
        <taxon>Rhodanobacteraceae</taxon>
        <taxon>Oleiagrimonas</taxon>
    </lineage>
</organism>
<dbReference type="PANTHER" id="PTHR33606:SF3">
    <property type="entry name" value="PROTEIN YCII"/>
    <property type="match status" value="1"/>
</dbReference>
<dbReference type="InterPro" id="IPR011008">
    <property type="entry name" value="Dimeric_a/b-barrel"/>
</dbReference>
<evidence type="ECO:0000256" key="1">
    <source>
        <dbReference type="ARBA" id="ARBA00007689"/>
    </source>
</evidence>
<accession>A0A846ZL79</accession>
<comment type="caution">
    <text evidence="3">The sequence shown here is derived from an EMBL/GenBank/DDBJ whole genome shotgun (WGS) entry which is preliminary data.</text>
</comment>
<evidence type="ECO:0000259" key="2">
    <source>
        <dbReference type="Pfam" id="PF03795"/>
    </source>
</evidence>
<dbReference type="InterPro" id="IPR051807">
    <property type="entry name" value="Sec-metab_biosynth-assoc"/>
</dbReference>
<dbReference type="RefSeq" id="WP_168608838.1">
    <property type="nucleotide sequence ID" value="NZ_JAAZQD010000002.1"/>
</dbReference>
<protein>
    <recommendedName>
        <fullName evidence="2">YCII-related domain-containing protein</fullName>
    </recommendedName>
</protein>
<dbReference type="Proteomes" id="UP000541636">
    <property type="component" value="Unassembled WGS sequence"/>
</dbReference>
<dbReference type="SUPFAM" id="SSF54909">
    <property type="entry name" value="Dimeric alpha+beta barrel"/>
    <property type="match status" value="1"/>
</dbReference>
<dbReference type="AlphaFoldDB" id="A0A846ZL79"/>